<proteinExistence type="inferred from homology"/>
<dbReference type="Proteomes" id="UP000541444">
    <property type="component" value="Unassembled WGS sequence"/>
</dbReference>
<feature type="non-terminal residue" evidence="5">
    <location>
        <position position="1"/>
    </location>
</feature>
<dbReference type="PANTHER" id="PTHR47293">
    <property type="entry name" value="JACALIN-RELATED LECTIN 3"/>
    <property type="match status" value="1"/>
</dbReference>
<feature type="compositionally biased region" description="Polar residues" evidence="3">
    <location>
        <begin position="205"/>
        <end position="223"/>
    </location>
</feature>
<dbReference type="EMBL" id="JACGCM010000711">
    <property type="protein sequence ID" value="KAF6167955.1"/>
    <property type="molecule type" value="Genomic_DNA"/>
</dbReference>
<dbReference type="InterPro" id="IPR036404">
    <property type="entry name" value="Jacalin-like_lectin_dom_sf"/>
</dbReference>
<organism evidence="5 6">
    <name type="scientific">Kingdonia uniflora</name>
    <dbReference type="NCBI Taxonomy" id="39325"/>
    <lineage>
        <taxon>Eukaryota</taxon>
        <taxon>Viridiplantae</taxon>
        <taxon>Streptophyta</taxon>
        <taxon>Embryophyta</taxon>
        <taxon>Tracheophyta</taxon>
        <taxon>Spermatophyta</taxon>
        <taxon>Magnoliopsida</taxon>
        <taxon>Ranunculales</taxon>
        <taxon>Circaeasteraceae</taxon>
        <taxon>Kingdonia</taxon>
    </lineage>
</organism>
<feature type="domain" description="Jacalin-type lectin" evidence="4">
    <location>
        <begin position="5"/>
        <end position="147"/>
    </location>
</feature>
<accession>A0A7J7NL86</accession>
<evidence type="ECO:0000313" key="6">
    <source>
        <dbReference type="Proteomes" id="UP000541444"/>
    </source>
</evidence>
<evidence type="ECO:0000313" key="5">
    <source>
        <dbReference type="EMBL" id="KAF6167955.1"/>
    </source>
</evidence>
<keyword evidence="2" id="KW-0430">Lectin</keyword>
<dbReference type="Pfam" id="PF01419">
    <property type="entry name" value="Jacalin"/>
    <property type="match status" value="1"/>
</dbReference>
<evidence type="ECO:0000256" key="1">
    <source>
        <dbReference type="ARBA" id="ARBA00006568"/>
    </source>
</evidence>
<feature type="domain" description="Jacalin-type lectin" evidence="4">
    <location>
        <begin position="238"/>
        <end position="268"/>
    </location>
</feature>
<comment type="caution">
    <text evidence="5">The sequence shown here is derived from an EMBL/GenBank/DDBJ whole genome shotgun (WGS) entry which is preliminary data.</text>
</comment>
<sequence length="268" mass="29002">YEKNQISIGPWGGQGGTMFDDELNTTIRQMVIGHGPGIDSIQTEYDRERSSVWSGKHGGVGGAKVDKIKLDFPHEYLTTVSGYYGSIKSGDTIFILSFTLQTNKQKYGPFGTNQGTYFSFPTTGGMIVGFHGSSGWYLDSIGVYLKPLTKPYPSKVCFADFSGTHDTSSTSEGESNHKVRGLIYYVDVLSKPYPSKVRFADFSGTHDTSSTSEGESNDTLVSFPSSTTKGTATTVGGSMFYGPWGGNGGTVFDDGVYTDKRILLLYAS</sequence>
<dbReference type="SUPFAM" id="SSF51101">
    <property type="entry name" value="Mannose-binding lectins"/>
    <property type="match status" value="1"/>
</dbReference>
<comment type="similarity">
    <text evidence="1">Belongs to the jacalin lectin family.</text>
</comment>
<dbReference type="PROSITE" id="PS51752">
    <property type="entry name" value="JACALIN_LECTIN"/>
    <property type="match status" value="2"/>
</dbReference>
<dbReference type="PANTHER" id="PTHR47293:SF68">
    <property type="entry name" value="JACALIN-RELATED LECTIN 3"/>
    <property type="match status" value="1"/>
</dbReference>
<dbReference type="AlphaFoldDB" id="A0A7J7NL86"/>
<dbReference type="SMART" id="SM00915">
    <property type="entry name" value="Jacalin"/>
    <property type="match status" value="1"/>
</dbReference>
<evidence type="ECO:0000259" key="4">
    <source>
        <dbReference type="PROSITE" id="PS51752"/>
    </source>
</evidence>
<feature type="region of interest" description="Disordered" evidence="3">
    <location>
        <begin position="204"/>
        <end position="223"/>
    </location>
</feature>
<evidence type="ECO:0000256" key="2">
    <source>
        <dbReference type="ARBA" id="ARBA00022734"/>
    </source>
</evidence>
<name>A0A7J7NL86_9MAGN</name>
<keyword evidence="6" id="KW-1185">Reference proteome</keyword>
<dbReference type="OrthoDB" id="1901752at2759"/>
<evidence type="ECO:0000256" key="3">
    <source>
        <dbReference type="SAM" id="MobiDB-lite"/>
    </source>
</evidence>
<gene>
    <name evidence="5" type="ORF">GIB67_020525</name>
</gene>
<dbReference type="InterPro" id="IPR033734">
    <property type="entry name" value="Jacalin-like_lectin_dom_plant"/>
</dbReference>
<dbReference type="InterPro" id="IPR001229">
    <property type="entry name" value="Jacalin-like_lectin_dom"/>
</dbReference>
<dbReference type="FunFam" id="2.100.10.30:FF:000001">
    <property type="entry name" value="Jacalin-related lectin 33"/>
    <property type="match status" value="1"/>
</dbReference>
<dbReference type="Gene3D" id="2.100.10.30">
    <property type="entry name" value="Jacalin-like lectin domain"/>
    <property type="match status" value="1"/>
</dbReference>
<dbReference type="GO" id="GO:0030246">
    <property type="term" value="F:carbohydrate binding"/>
    <property type="evidence" value="ECO:0007669"/>
    <property type="project" value="UniProtKB-KW"/>
</dbReference>
<protein>
    <recommendedName>
        <fullName evidence="4">Jacalin-type lectin domain-containing protein</fullName>
    </recommendedName>
</protein>
<dbReference type="CDD" id="cd09612">
    <property type="entry name" value="Jacalin"/>
    <property type="match status" value="1"/>
</dbReference>
<reference evidence="5 6" key="1">
    <citation type="journal article" date="2020" name="IScience">
        <title>Genome Sequencing of the Endangered Kingdonia uniflora (Circaeasteraceae, Ranunculales) Reveals Potential Mechanisms of Evolutionary Specialization.</title>
        <authorList>
            <person name="Sun Y."/>
            <person name="Deng T."/>
            <person name="Zhang A."/>
            <person name="Moore M.J."/>
            <person name="Landis J.B."/>
            <person name="Lin N."/>
            <person name="Zhang H."/>
            <person name="Zhang X."/>
            <person name="Huang J."/>
            <person name="Zhang X."/>
            <person name="Sun H."/>
            <person name="Wang H."/>
        </authorList>
    </citation>
    <scope>NUCLEOTIDE SEQUENCE [LARGE SCALE GENOMIC DNA]</scope>
    <source>
        <strain evidence="5">TB1705</strain>
        <tissue evidence="5">Leaf</tissue>
    </source>
</reference>